<comment type="caution">
    <text evidence="4">The sequence shown here is derived from an EMBL/GenBank/DDBJ whole genome shotgun (WGS) entry which is preliminary data.</text>
</comment>
<protein>
    <submittedName>
        <fullName evidence="4">Ankyrin unc44</fullName>
    </submittedName>
</protein>
<feature type="non-terminal residue" evidence="4">
    <location>
        <position position="1"/>
    </location>
</feature>
<evidence type="ECO:0000313" key="5">
    <source>
        <dbReference type="Proteomes" id="UP000434172"/>
    </source>
</evidence>
<evidence type="ECO:0000256" key="3">
    <source>
        <dbReference type="PROSITE-ProRule" id="PRU00023"/>
    </source>
</evidence>
<keyword evidence="5" id="KW-1185">Reference proteome</keyword>
<feature type="repeat" description="ANK" evidence="3">
    <location>
        <begin position="1"/>
        <end position="26"/>
    </location>
</feature>
<evidence type="ECO:0000256" key="1">
    <source>
        <dbReference type="ARBA" id="ARBA00022737"/>
    </source>
</evidence>
<accession>A0A8H3ZPR0</accession>
<dbReference type="PANTHER" id="PTHR24198:SF165">
    <property type="entry name" value="ANKYRIN REPEAT-CONTAINING PROTEIN-RELATED"/>
    <property type="match status" value="1"/>
</dbReference>
<dbReference type="OrthoDB" id="4846291at2759"/>
<dbReference type="InterPro" id="IPR036770">
    <property type="entry name" value="Ankyrin_rpt-contain_sf"/>
</dbReference>
<dbReference type="Proteomes" id="UP000434172">
    <property type="component" value="Unassembled WGS sequence"/>
</dbReference>
<reference evidence="4 5" key="1">
    <citation type="submission" date="2019-12" db="EMBL/GenBank/DDBJ databases">
        <title>A genome sequence resource for the geographically widespread anthracnose pathogen Colletotrichum asianum.</title>
        <authorList>
            <person name="Meng Y."/>
        </authorList>
    </citation>
    <scope>NUCLEOTIDE SEQUENCE [LARGE SCALE GENOMIC DNA]</scope>
    <source>
        <strain evidence="4 5">ICMP 18580</strain>
    </source>
</reference>
<feature type="repeat" description="ANK" evidence="3">
    <location>
        <begin position="28"/>
        <end position="60"/>
    </location>
</feature>
<keyword evidence="2 3" id="KW-0040">ANK repeat</keyword>
<dbReference type="PANTHER" id="PTHR24198">
    <property type="entry name" value="ANKYRIN REPEAT AND PROTEIN KINASE DOMAIN-CONTAINING PROTEIN"/>
    <property type="match status" value="1"/>
</dbReference>
<dbReference type="SUPFAM" id="SSF48403">
    <property type="entry name" value="Ankyrin repeat"/>
    <property type="match status" value="1"/>
</dbReference>
<evidence type="ECO:0000313" key="4">
    <source>
        <dbReference type="EMBL" id="KAF0319270.1"/>
    </source>
</evidence>
<dbReference type="EMBL" id="WOWK01000098">
    <property type="protein sequence ID" value="KAF0319270.1"/>
    <property type="molecule type" value="Genomic_DNA"/>
</dbReference>
<dbReference type="AlphaFoldDB" id="A0A8H3ZPR0"/>
<evidence type="ECO:0000256" key="2">
    <source>
        <dbReference type="ARBA" id="ARBA00023043"/>
    </source>
</evidence>
<proteinExistence type="predicted"/>
<sequence>AAIKGGNKEVVEFLLDNGVNVNMTFGEHQTSPLQWAIRQKKLDIAETLVSRGADVNHVSMQGWSAVFYLWPKTKIGQDIMLNQIDLLARSGDIELNLIDPWGWTVLHRLAAYGTDLEVRKVITLGADLVIKQLPLKWSAIFHSVFYGNMETLVELMRHYPQSVIFETDERGWTLLHIAASAGHRDITRHLLEAGSDPYAESRPFFSHIPGSIWGRRCTPAEVAAAQSRERLVQYEELLEKLGIKSAVVLLSDGEEAEEEFWDAVEFIL</sequence>
<dbReference type="PROSITE" id="PS50088">
    <property type="entry name" value="ANK_REPEAT"/>
    <property type="match status" value="3"/>
</dbReference>
<organism evidence="4 5">
    <name type="scientific">Colletotrichum asianum</name>
    <dbReference type="NCBI Taxonomy" id="702518"/>
    <lineage>
        <taxon>Eukaryota</taxon>
        <taxon>Fungi</taxon>
        <taxon>Dikarya</taxon>
        <taxon>Ascomycota</taxon>
        <taxon>Pezizomycotina</taxon>
        <taxon>Sordariomycetes</taxon>
        <taxon>Hypocreomycetidae</taxon>
        <taxon>Glomerellales</taxon>
        <taxon>Glomerellaceae</taxon>
        <taxon>Colletotrichum</taxon>
        <taxon>Colletotrichum gloeosporioides species complex</taxon>
    </lineage>
</organism>
<feature type="repeat" description="ANK" evidence="3">
    <location>
        <begin position="170"/>
        <end position="202"/>
    </location>
</feature>
<dbReference type="PROSITE" id="PS50297">
    <property type="entry name" value="ANK_REP_REGION"/>
    <property type="match status" value="2"/>
</dbReference>
<dbReference type="Pfam" id="PF12796">
    <property type="entry name" value="Ank_2"/>
    <property type="match status" value="2"/>
</dbReference>
<dbReference type="SMART" id="SM00248">
    <property type="entry name" value="ANK"/>
    <property type="match status" value="5"/>
</dbReference>
<dbReference type="Gene3D" id="1.25.40.20">
    <property type="entry name" value="Ankyrin repeat-containing domain"/>
    <property type="match status" value="2"/>
</dbReference>
<dbReference type="InterPro" id="IPR002110">
    <property type="entry name" value="Ankyrin_rpt"/>
</dbReference>
<keyword evidence="1" id="KW-0677">Repeat</keyword>
<gene>
    <name evidence="4" type="ORF">GQ607_013519</name>
</gene>
<name>A0A8H3ZPR0_9PEZI</name>